<dbReference type="Proteomes" id="UP000012040">
    <property type="component" value="Chromosome"/>
</dbReference>
<accession>M4V6A5</accession>
<dbReference type="RefSeq" id="WP_015469218.1">
    <property type="nucleotide sequence ID" value="NC_020813.1"/>
</dbReference>
<dbReference type="AlphaFoldDB" id="M4V6A5"/>
<evidence type="ECO:0000313" key="2">
    <source>
        <dbReference type="EMBL" id="AGH94728.1"/>
    </source>
</evidence>
<dbReference type="OrthoDB" id="5294736at2"/>
<dbReference type="KEGG" id="bex:A11Q_508"/>
<sequence length="139" mass="15687">MNTIKNIFIAMTLSLFAITAFAHEGHDHDAPKGVVAPKGGLIKSLEQSYVEVVAKGQNLKVYFYDKDLKPQDATTYKVTAKAVKPRVKQHDSITFKASKDLLEADYDAKKVHRYTLELDIKDPKEDHADSLKFVIEPRK</sequence>
<proteinExistence type="predicted"/>
<gene>
    <name evidence="2" type="ORF">A11Q_508</name>
</gene>
<evidence type="ECO:0000256" key="1">
    <source>
        <dbReference type="SAM" id="SignalP"/>
    </source>
</evidence>
<dbReference type="HOGENOM" id="CLU_1841215_0_0_7"/>
<keyword evidence="1" id="KW-0732">Signal</keyword>
<keyword evidence="3" id="KW-1185">Reference proteome</keyword>
<organism evidence="2 3">
    <name type="scientific">Pseudobdellovibrio exovorus JSS</name>
    <dbReference type="NCBI Taxonomy" id="1184267"/>
    <lineage>
        <taxon>Bacteria</taxon>
        <taxon>Pseudomonadati</taxon>
        <taxon>Bdellovibrionota</taxon>
        <taxon>Bdellovibrionia</taxon>
        <taxon>Bdellovibrionales</taxon>
        <taxon>Pseudobdellovibrionaceae</taxon>
        <taxon>Pseudobdellovibrio</taxon>
    </lineage>
</organism>
<feature type="chain" id="PRO_5004059972" evidence="1">
    <location>
        <begin position="23"/>
        <end position="139"/>
    </location>
</feature>
<dbReference type="STRING" id="1184267.A11Q_508"/>
<dbReference type="PATRIC" id="fig|1184267.3.peg.517"/>
<dbReference type="EMBL" id="CP003537">
    <property type="protein sequence ID" value="AGH94728.1"/>
    <property type="molecule type" value="Genomic_DNA"/>
</dbReference>
<name>M4V6A5_9BACT</name>
<feature type="signal peptide" evidence="1">
    <location>
        <begin position="1"/>
        <end position="22"/>
    </location>
</feature>
<protein>
    <submittedName>
        <fullName evidence="2">Uncharacterized protein</fullName>
    </submittedName>
</protein>
<reference evidence="2 3" key="1">
    <citation type="journal article" date="2013" name="ISME J.">
        <title>By their genes ye shall know them: genomic signatures of predatory bacteria.</title>
        <authorList>
            <person name="Pasternak Z."/>
            <person name="Pietrokovski S."/>
            <person name="Rotem O."/>
            <person name="Gophna U."/>
            <person name="Lurie-Weinberger M.N."/>
            <person name="Jurkevitch E."/>
        </authorList>
    </citation>
    <scope>NUCLEOTIDE SEQUENCE [LARGE SCALE GENOMIC DNA]</scope>
    <source>
        <strain evidence="2 3">JSS</strain>
    </source>
</reference>
<evidence type="ECO:0000313" key="3">
    <source>
        <dbReference type="Proteomes" id="UP000012040"/>
    </source>
</evidence>